<dbReference type="InterPro" id="IPR025645">
    <property type="entry name" value="DUF4349"/>
</dbReference>
<evidence type="ECO:0000259" key="3">
    <source>
        <dbReference type="Pfam" id="PF14257"/>
    </source>
</evidence>
<sequence length="196" mass="21382">RTIPGAYVANMTMDGGRAQTPRATLEVKVPAASFDRLVAGLTPIGKVEAVNVTAADVTEEFVDLTARAENARRLEARLVDLLARRTGKLEEVLSVERELARVREEVERHEGRLRYLRMRAATSTLAVSVHEPVPVLGDRPSANPIAEAFRQSWRNLVGLVAGAIALSGVLVPLALLGYVAWRLVRRFHRATEAASA</sequence>
<keyword evidence="1" id="KW-0175">Coiled coil</keyword>
<evidence type="ECO:0000256" key="1">
    <source>
        <dbReference type="SAM" id="Coils"/>
    </source>
</evidence>
<evidence type="ECO:0000256" key="2">
    <source>
        <dbReference type="SAM" id="Phobius"/>
    </source>
</evidence>
<dbReference type="AlphaFoldDB" id="A0A6J4LC10"/>
<dbReference type="EMBL" id="CADCTX010000555">
    <property type="protein sequence ID" value="CAA9328170.1"/>
    <property type="molecule type" value="Genomic_DNA"/>
</dbReference>
<name>A0A6J4LC10_9BACT</name>
<gene>
    <name evidence="4" type="ORF">AVDCRST_MAG40-1791</name>
</gene>
<keyword evidence="2" id="KW-0812">Transmembrane</keyword>
<dbReference type="Pfam" id="PF14257">
    <property type="entry name" value="DUF4349"/>
    <property type="match status" value="1"/>
</dbReference>
<accession>A0A6J4LC10</accession>
<keyword evidence="2" id="KW-0472">Membrane</keyword>
<proteinExistence type="predicted"/>
<organism evidence="4">
    <name type="scientific">uncultured Gemmatimonadaceae bacterium</name>
    <dbReference type="NCBI Taxonomy" id="246130"/>
    <lineage>
        <taxon>Bacteria</taxon>
        <taxon>Pseudomonadati</taxon>
        <taxon>Gemmatimonadota</taxon>
        <taxon>Gemmatimonadia</taxon>
        <taxon>Gemmatimonadales</taxon>
        <taxon>Gemmatimonadaceae</taxon>
        <taxon>environmental samples</taxon>
    </lineage>
</organism>
<feature type="domain" description="DUF4349" evidence="3">
    <location>
        <begin position="5"/>
        <end position="185"/>
    </location>
</feature>
<protein>
    <recommendedName>
        <fullName evidence="3">DUF4349 domain-containing protein</fullName>
    </recommendedName>
</protein>
<feature type="transmembrane region" description="Helical" evidence="2">
    <location>
        <begin position="156"/>
        <end position="181"/>
    </location>
</feature>
<feature type="coiled-coil region" evidence="1">
    <location>
        <begin position="54"/>
        <end position="119"/>
    </location>
</feature>
<feature type="non-terminal residue" evidence="4">
    <location>
        <position position="1"/>
    </location>
</feature>
<evidence type="ECO:0000313" key="4">
    <source>
        <dbReference type="EMBL" id="CAA9328170.1"/>
    </source>
</evidence>
<reference evidence="4" key="1">
    <citation type="submission" date="2020-02" db="EMBL/GenBank/DDBJ databases">
        <authorList>
            <person name="Meier V. D."/>
        </authorList>
    </citation>
    <scope>NUCLEOTIDE SEQUENCE</scope>
    <source>
        <strain evidence="4">AVDCRST_MAG40</strain>
    </source>
</reference>
<keyword evidence="2" id="KW-1133">Transmembrane helix</keyword>